<evidence type="ECO:0000313" key="2">
    <source>
        <dbReference type="Proteomes" id="UP000279057"/>
    </source>
</evidence>
<dbReference type="EMBL" id="RBOM01000188">
    <property type="protein sequence ID" value="RMM62730.1"/>
    <property type="molecule type" value="Genomic_DNA"/>
</dbReference>
<sequence>MTKLSDLQQQAHAATPVPASVKVSSEWTDTDMWTVLRVLKGAGISPNELPRYIAVAEQYKLKHGSLSGWLPNGGSSAQAIYREHFKRDQASRKQARQELEAMGHRSIWPTYRNVKEMLLEAHERAFDAKEDRPSGRDILRGLHPDKDVVVTFAKRVPKKHTRRALGELQDHPTSKRLDKQCMRTARDISSIVGSTMAGSVAELYMRADVAKRLEQQDELAQQVAKLQAQVCELQALTAASEKRHEVTEAGGHWHDVAKRMRADGASYGTIATATGQKPDTVKKFIQRLPK</sequence>
<dbReference type="RefSeq" id="WP_122256037.1">
    <property type="nucleotide sequence ID" value="NZ_RBOM01000188.1"/>
</dbReference>
<dbReference type="AlphaFoldDB" id="A0A3M3FLF2"/>
<comment type="caution">
    <text evidence="1">The sequence shown here is derived from an EMBL/GenBank/DDBJ whole genome shotgun (WGS) entry which is preliminary data.</text>
</comment>
<protein>
    <submittedName>
        <fullName evidence="1">Uncharacterized protein</fullName>
    </submittedName>
</protein>
<reference evidence="1 2" key="1">
    <citation type="submission" date="2018-08" db="EMBL/GenBank/DDBJ databases">
        <title>Recombination of ecologically and evolutionarily significant loci maintains genetic cohesion in the Pseudomonas syringae species complex.</title>
        <authorList>
            <person name="Dillon M."/>
            <person name="Thakur S."/>
            <person name="Almeida R.N.D."/>
            <person name="Weir B.S."/>
            <person name="Guttman D.S."/>
        </authorList>
    </citation>
    <scope>NUCLEOTIDE SEQUENCE [LARGE SCALE GENOMIC DNA]</scope>
    <source>
        <strain evidence="1 2">ICMP 4332</strain>
    </source>
</reference>
<evidence type="ECO:0000313" key="1">
    <source>
        <dbReference type="EMBL" id="RMM62730.1"/>
    </source>
</evidence>
<name>A0A3M3FLF2_PSESG</name>
<proteinExistence type="predicted"/>
<dbReference type="Proteomes" id="UP000279057">
    <property type="component" value="Unassembled WGS sequence"/>
</dbReference>
<accession>A0A3M3FLF2</accession>
<organism evidence="1 2">
    <name type="scientific">Pseudomonas savastanoi pv. glycinea</name>
    <name type="common">Pseudomonas syringae pv. glycinea</name>
    <dbReference type="NCBI Taxonomy" id="318"/>
    <lineage>
        <taxon>Bacteria</taxon>
        <taxon>Pseudomonadati</taxon>
        <taxon>Pseudomonadota</taxon>
        <taxon>Gammaproteobacteria</taxon>
        <taxon>Pseudomonadales</taxon>
        <taxon>Pseudomonadaceae</taxon>
        <taxon>Pseudomonas</taxon>
    </lineage>
</organism>
<gene>
    <name evidence="1" type="ORF">ALQ74_01839</name>
</gene>